<dbReference type="SUPFAM" id="SSF49363">
    <property type="entry name" value="Purple acid phosphatase, N-terminal domain"/>
    <property type="match status" value="1"/>
</dbReference>
<dbReference type="GO" id="GO:0003677">
    <property type="term" value="F:DNA binding"/>
    <property type="evidence" value="ECO:0007669"/>
    <property type="project" value="UniProtKB-KW"/>
</dbReference>
<dbReference type="EMBL" id="BQNB010018336">
    <property type="protein sequence ID" value="GJT73270.1"/>
    <property type="molecule type" value="Genomic_DNA"/>
</dbReference>
<evidence type="ECO:0000313" key="1">
    <source>
        <dbReference type="EMBL" id="GJT73270.1"/>
    </source>
</evidence>
<dbReference type="InterPro" id="IPR008963">
    <property type="entry name" value="Purple_acid_Pase-like_N"/>
</dbReference>
<gene>
    <name evidence="1" type="ORF">Tco_1032556</name>
</gene>
<dbReference type="Proteomes" id="UP001151760">
    <property type="component" value="Unassembled WGS sequence"/>
</dbReference>
<dbReference type="Gene3D" id="2.60.40.380">
    <property type="entry name" value="Purple acid phosphatase-like, N-terminal"/>
    <property type="match status" value="1"/>
</dbReference>
<dbReference type="InterPro" id="IPR012340">
    <property type="entry name" value="NA-bd_OB-fold"/>
</dbReference>
<proteinExistence type="predicted"/>
<reference evidence="1" key="1">
    <citation type="journal article" date="2022" name="Int. J. Mol. Sci.">
        <title>Draft Genome of Tanacetum Coccineum: Genomic Comparison of Closely Related Tanacetum-Family Plants.</title>
        <authorList>
            <person name="Yamashiro T."/>
            <person name="Shiraishi A."/>
            <person name="Nakayama K."/>
            <person name="Satake H."/>
        </authorList>
    </citation>
    <scope>NUCLEOTIDE SEQUENCE</scope>
</reference>
<reference evidence="1" key="2">
    <citation type="submission" date="2022-01" db="EMBL/GenBank/DDBJ databases">
        <authorList>
            <person name="Yamashiro T."/>
            <person name="Shiraishi A."/>
            <person name="Satake H."/>
            <person name="Nakayama K."/>
        </authorList>
    </citation>
    <scope>NUCLEOTIDE SEQUENCE</scope>
</reference>
<name>A0ABQ5GCR0_9ASTR</name>
<dbReference type="SUPFAM" id="SSF50249">
    <property type="entry name" value="Nucleic acid-binding proteins"/>
    <property type="match status" value="1"/>
</dbReference>
<protein>
    <submittedName>
        <fullName evidence="1">Replication protein A 70 kDa DNA-binding subunit B</fullName>
    </submittedName>
</protein>
<dbReference type="Gene3D" id="2.40.50.140">
    <property type="entry name" value="Nucleic acid-binding proteins"/>
    <property type="match status" value="1"/>
</dbReference>
<evidence type="ECO:0000313" key="2">
    <source>
        <dbReference type="Proteomes" id="UP001151760"/>
    </source>
</evidence>
<keyword evidence="2" id="KW-1185">Reference proteome</keyword>
<comment type="caution">
    <text evidence="1">The sequence shown here is derived from an EMBL/GenBank/DDBJ whole genome shotgun (WGS) entry which is preliminary data.</text>
</comment>
<keyword evidence="1" id="KW-0238">DNA-binding</keyword>
<sequence>MELNMTQLCDIDPMLDDLKVLARCISLWKYHPAGYKNISKFQLLIDEGSCYRIGNFGVGDNGGKYPLLNHRYKMNFFKNTTITRVADFDNNTRGFKFEPFANFTTRQFSESDVVDVIGTVVSMSDCIPFNIFGVDKIRRTLILKDVDSFTNHKFHYVNEGQCLIPTLISSRYSGDHKGKGVIVSLVTPEEHGSNEVVYWVENSDTKYNSVGTIVTYKYYNYSSRYIHHCTITNPEVRK</sequence>
<organism evidence="1 2">
    <name type="scientific">Tanacetum coccineum</name>
    <dbReference type="NCBI Taxonomy" id="301880"/>
    <lineage>
        <taxon>Eukaryota</taxon>
        <taxon>Viridiplantae</taxon>
        <taxon>Streptophyta</taxon>
        <taxon>Embryophyta</taxon>
        <taxon>Tracheophyta</taxon>
        <taxon>Spermatophyta</taxon>
        <taxon>Magnoliopsida</taxon>
        <taxon>eudicotyledons</taxon>
        <taxon>Gunneridae</taxon>
        <taxon>Pentapetalae</taxon>
        <taxon>asterids</taxon>
        <taxon>campanulids</taxon>
        <taxon>Asterales</taxon>
        <taxon>Asteraceae</taxon>
        <taxon>Asteroideae</taxon>
        <taxon>Anthemideae</taxon>
        <taxon>Anthemidinae</taxon>
        <taxon>Tanacetum</taxon>
    </lineage>
</organism>
<accession>A0ABQ5GCR0</accession>